<feature type="compositionally biased region" description="Polar residues" evidence="3">
    <location>
        <begin position="569"/>
        <end position="586"/>
    </location>
</feature>
<accession>A0A0F9X0W0</accession>
<evidence type="ECO:0000313" key="4">
    <source>
        <dbReference type="EMBL" id="KKN85043.1"/>
    </source>
</evidence>
<proteinExistence type="predicted"/>
<evidence type="ECO:0008006" key="5">
    <source>
        <dbReference type="Google" id="ProtNLM"/>
    </source>
</evidence>
<gene>
    <name evidence="4" type="ORF">LCGC14_0282120</name>
</gene>
<feature type="region of interest" description="Disordered" evidence="3">
    <location>
        <begin position="381"/>
        <end position="400"/>
    </location>
</feature>
<comment type="caution">
    <text evidence="4">The sequence shown here is derived from an EMBL/GenBank/DDBJ whole genome shotgun (WGS) entry which is preliminary data.</text>
</comment>
<sequence length="586" mass="64078">MKGYFVKNIGQNRGKPRIWLENLAVSSADMKPGDRYDVHIKGGTVVLRACPDGSRVISAKENKRTGEMNPVIDINSRELLALFDGMSSIRLVQRKGEIYLLPLASELRKKERLNRVANKILHGIPLSVGSLSHGGGLLSNAVHEGLDRVGIKSTNCFANEIRPELLDHSAQNSGTWDKNTIAVGAPMQEFAFDDAAMRHIPKMDLIEAGLPCSGASVAGRAKRGTAKPEDHPEVGHLVVAALVIIAKANPAALIMENVIPYASSASASILRNQLSELGYEIHETILKGEDFNALEHRERWCMVAVTKGMHFDWDMLQMPEKKELLLSDALDDVPLDDPMWSEMKGLKAKEVRDKAAGKNFMMQIVSGEENHIPTLTKGLAKNRSTDPKIQHPTNPDLLRMPTPAEHARVKQFPPSIVANLSKTLAHEVLGQAIVRDPFVAASELVGNSITQFALSNEINDVATLIKEMSVEILDSSSMVVSEIRGPIAGVTYEGPVSINDLGMVVQNIGNGVGILHKHDALNGCMLGEELRVKYPSVKAVPVVDHLSRPAPAMTEVLTDHLVHEEQKSKQQFSAESTPQQSFRGMR</sequence>
<dbReference type="AlphaFoldDB" id="A0A0F9X0W0"/>
<dbReference type="InterPro" id="IPR029063">
    <property type="entry name" value="SAM-dependent_MTases_sf"/>
</dbReference>
<keyword evidence="1" id="KW-0489">Methyltransferase</keyword>
<name>A0A0F9X0W0_9ZZZZ</name>
<dbReference type="InterPro" id="IPR001525">
    <property type="entry name" value="C5_MeTfrase"/>
</dbReference>
<dbReference type="GO" id="GO:0032259">
    <property type="term" value="P:methylation"/>
    <property type="evidence" value="ECO:0007669"/>
    <property type="project" value="UniProtKB-KW"/>
</dbReference>
<keyword evidence="2" id="KW-0808">Transferase</keyword>
<feature type="region of interest" description="Disordered" evidence="3">
    <location>
        <begin position="565"/>
        <end position="586"/>
    </location>
</feature>
<evidence type="ECO:0000256" key="2">
    <source>
        <dbReference type="ARBA" id="ARBA00022679"/>
    </source>
</evidence>
<dbReference type="Gene3D" id="3.40.50.150">
    <property type="entry name" value="Vaccinia Virus protein VP39"/>
    <property type="match status" value="1"/>
</dbReference>
<organism evidence="4">
    <name type="scientific">marine sediment metagenome</name>
    <dbReference type="NCBI Taxonomy" id="412755"/>
    <lineage>
        <taxon>unclassified sequences</taxon>
        <taxon>metagenomes</taxon>
        <taxon>ecological metagenomes</taxon>
    </lineage>
</organism>
<dbReference type="Pfam" id="PF00145">
    <property type="entry name" value="DNA_methylase"/>
    <property type="match status" value="1"/>
</dbReference>
<evidence type="ECO:0000256" key="3">
    <source>
        <dbReference type="SAM" id="MobiDB-lite"/>
    </source>
</evidence>
<dbReference type="SUPFAM" id="SSF53335">
    <property type="entry name" value="S-adenosyl-L-methionine-dependent methyltransferases"/>
    <property type="match status" value="1"/>
</dbReference>
<dbReference type="GO" id="GO:0008168">
    <property type="term" value="F:methyltransferase activity"/>
    <property type="evidence" value="ECO:0007669"/>
    <property type="project" value="UniProtKB-KW"/>
</dbReference>
<dbReference type="EMBL" id="LAZR01000163">
    <property type="protein sequence ID" value="KKN85043.1"/>
    <property type="molecule type" value="Genomic_DNA"/>
</dbReference>
<protein>
    <recommendedName>
        <fullName evidence="5">DNA (cytosine-5-)-methyltransferase</fullName>
    </recommendedName>
</protein>
<dbReference type="PROSITE" id="PS51679">
    <property type="entry name" value="SAM_MT_C5"/>
    <property type="match status" value="1"/>
</dbReference>
<reference evidence="4" key="1">
    <citation type="journal article" date="2015" name="Nature">
        <title>Complex archaea that bridge the gap between prokaryotes and eukaryotes.</title>
        <authorList>
            <person name="Spang A."/>
            <person name="Saw J.H."/>
            <person name="Jorgensen S.L."/>
            <person name="Zaremba-Niedzwiedzka K."/>
            <person name="Martijn J."/>
            <person name="Lind A.E."/>
            <person name="van Eijk R."/>
            <person name="Schleper C."/>
            <person name="Guy L."/>
            <person name="Ettema T.J."/>
        </authorList>
    </citation>
    <scope>NUCLEOTIDE SEQUENCE</scope>
</reference>
<evidence type="ECO:0000256" key="1">
    <source>
        <dbReference type="ARBA" id="ARBA00022603"/>
    </source>
</evidence>